<evidence type="ECO:0000313" key="3">
    <source>
        <dbReference type="Proteomes" id="UP000215914"/>
    </source>
</evidence>
<dbReference type="Proteomes" id="UP000215914">
    <property type="component" value="Unassembled WGS sequence"/>
</dbReference>
<dbReference type="EMBL" id="MNCJ02000321">
    <property type="protein sequence ID" value="KAF5803929.1"/>
    <property type="molecule type" value="Genomic_DNA"/>
</dbReference>
<keyword evidence="1" id="KW-1133">Transmembrane helix</keyword>
<gene>
    <name evidence="2" type="ORF">HanXRQr2_Chr06g0277211</name>
</gene>
<keyword evidence="3" id="KW-1185">Reference proteome</keyword>
<reference evidence="2" key="1">
    <citation type="journal article" date="2017" name="Nature">
        <title>The sunflower genome provides insights into oil metabolism, flowering and Asterid evolution.</title>
        <authorList>
            <person name="Badouin H."/>
            <person name="Gouzy J."/>
            <person name="Grassa C.J."/>
            <person name="Murat F."/>
            <person name="Staton S.E."/>
            <person name="Cottret L."/>
            <person name="Lelandais-Briere C."/>
            <person name="Owens G.L."/>
            <person name="Carrere S."/>
            <person name="Mayjonade B."/>
            <person name="Legrand L."/>
            <person name="Gill N."/>
            <person name="Kane N.C."/>
            <person name="Bowers J.E."/>
            <person name="Hubner S."/>
            <person name="Bellec A."/>
            <person name="Berard A."/>
            <person name="Berges H."/>
            <person name="Blanchet N."/>
            <person name="Boniface M.C."/>
            <person name="Brunel D."/>
            <person name="Catrice O."/>
            <person name="Chaidir N."/>
            <person name="Claudel C."/>
            <person name="Donnadieu C."/>
            <person name="Faraut T."/>
            <person name="Fievet G."/>
            <person name="Helmstetter N."/>
            <person name="King M."/>
            <person name="Knapp S.J."/>
            <person name="Lai Z."/>
            <person name="Le Paslier M.C."/>
            <person name="Lippi Y."/>
            <person name="Lorenzon L."/>
            <person name="Mandel J.R."/>
            <person name="Marage G."/>
            <person name="Marchand G."/>
            <person name="Marquand E."/>
            <person name="Bret-Mestries E."/>
            <person name="Morien E."/>
            <person name="Nambeesan S."/>
            <person name="Nguyen T."/>
            <person name="Pegot-Espagnet P."/>
            <person name="Pouilly N."/>
            <person name="Raftis F."/>
            <person name="Sallet E."/>
            <person name="Schiex T."/>
            <person name="Thomas J."/>
            <person name="Vandecasteele C."/>
            <person name="Vares D."/>
            <person name="Vear F."/>
            <person name="Vautrin S."/>
            <person name="Crespi M."/>
            <person name="Mangin B."/>
            <person name="Burke J.M."/>
            <person name="Salse J."/>
            <person name="Munos S."/>
            <person name="Vincourt P."/>
            <person name="Rieseberg L.H."/>
            <person name="Langlade N.B."/>
        </authorList>
    </citation>
    <scope>NUCLEOTIDE SEQUENCE</scope>
    <source>
        <tissue evidence="2">Leaves</tissue>
    </source>
</reference>
<dbReference type="AlphaFoldDB" id="A0A9K3NKT6"/>
<name>A0A9K3NKT6_HELAN</name>
<keyword evidence="1" id="KW-0812">Transmembrane</keyword>
<reference evidence="2" key="2">
    <citation type="submission" date="2020-06" db="EMBL/GenBank/DDBJ databases">
        <title>Helianthus annuus Genome sequencing and assembly Release 2.</title>
        <authorList>
            <person name="Gouzy J."/>
            <person name="Langlade N."/>
            <person name="Munos S."/>
        </authorList>
    </citation>
    <scope>NUCLEOTIDE SEQUENCE</scope>
    <source>
        <tissue evidence="2">Leaves</tissue>
    </source>
</reference>
<protein>
    <submittedName>
        <fullName evidence="2">Uncharacterized protein</fullName>
    </submittedName>
</protein>
<sequence>MLLTLSISIHLSITYVILTILGSVVSPQTPKPTTIPYVVPLGRLGTITPTAFLIERLQTTAMSFPESSEPYKHTNP</sequence>
<proteinExistence type="predicted"/>
<keyword evidence="1" id="KW-0472">Membrane</keyword>
<organism evidence="2 3">
    <name type="scientific">Helianthus annuus</name>
    <name type="common">Common sunflower</name>
    <dbReference type="NCBI Taxonomy" id="4232"/>
    <lineage>
        <taxon>Eukaryota</taxon>
        <taxon>Viridiplantae</taxon>
        <taxon>Streptophyta</taxon>
        <taxon>Embryophyta</taxon>
        <taxon>Tracheophyta</taxon>
        <taxon>Spermatophyta</taxon>
        <taxon>Magnoliopsida</taxon>
        <taxon>eudicotyledons</taxon>
        <taxon>Gunneridae</taxon>
        <taxon>Pentapetalae</taxon>
        <taxon>asterids</taxon>
        <taxon>campanulids</taxon>
        <taxon>Asterales</taxon>
        <taxon>Asteraceae</taxon>
        <taxon>Asteroideae</taxon>
        <taxon>Heliantheae alliance</taxon>
        <taxon>Heliantheae</taxon>
        <taxon>Helianthus</taxon>
    </lineage>
</organism>
<evidence type="ECO:0000256" key="1">
    <source>
        <dbReference type="SAM" id="Phobius"/>
    </source>
</evidence>
<feature type="transmembrane region" description="Helical" evidence="1">
    <location>
        <begin position="6"/>
        <end position="25"/>
    </location>
</feature>
<dbReference type="Gramene" id="mRNA:HanXRQr2_Chr06g0277211">
    <property type="protein sequence ID" value="CDS:HanXRQr2_Chr06g0277211.1"/>
    <property type="gene ID" value="HanXRQr2_Chr06g0277211"/>
</dbReference>
<comment type="caution">
    <text evidence="2">The sequence shown here is derived from an EMBL/GenBank/DDBJ whole genome shotgun (WGS) entry which is preliminary data.</text>
</comment>
<evidence type="ECO:0000313" key="2">
    <source>
        <dbReference type="EMBL" id="KAF5803929.1"/>
    </source>
</evidence>
<accession>A0A9K3NKT6</accession>